<dbReference type="Proteomes" id="UP001177000">
    <property type="component" value="Chromosome"/>
</dbReference>
<dbReference type="RefSeq" id="WP_010201976.1">
    <property type="nucleotide sequence ID" value="NZ_JAIFYC010000135.1"/>
</dbReference>
<accession>A0AAV1BNZ2</accession>
<name>A0AAV1BNZ2_PSEUB</name>
<reference evidence="1" key="1">
    <citation type="submission" date="2023-03" db="EMBL/GenBank/DDBJ databases">
        <authorList>
            <person name="Pothier F. J."/>
        </authorList>
    </citation>
    <scope>NUCLEOTIDE SEQUENCE</scope>
    <source>
        <strain evidence="1">DAPP-PG 215</strain>
    </source>
</reference>
<gene>
    <name evidence="1" type="ORF">DAPPPG215_18370</name>
</gene>
<sequence length="86" mass="9554">MSKEDGGNAFPVADYDHMTMQPSTVDEHKRQLMGMSLRDYFAAKALQGTMSSPQIKGNSDLDSWMPEDFADFAYRIADAMLAARTA</sequence>
<organism evidence="1 2">
    <name type="scientific">Pseudomonas syringae pv. tomato</name>
    <dbReference type="NCBI Taxonomy" id="323"/>
    <lineage>
        <taxon>Bacteria</taxon>
        <taxon>Pseudomonadati</taxon>
        <taxon>Pseudomonadota</taxon>
        <taxon>Gammaproteobacteria</taxon>
        <taxon>Pseudomonadales</taxon>
        <taxon>Pseudomonadaceae</taxon>
        <taxon>Pseudomonas</taxon>
    </lineage>
</organism>
<dbReference type="EMBL" id="OX458335">
    <property type="protein sequence ID" value="CAI8908832.1"/>
    <property type="molecule type" value="Genomic_DNA"/>
</dbReference>
<evidence type="ECO:0000313" key="1">
    <source>
        <dbReference type="EMBL" id="CAI8908832.1"/>
    </source>
</evidence>
<evidence type="ECO:0000313" key="2">
    <source>
        <dbReference type="Proteomes" id="UP001177000"/>
    </source>
</evidence>
<protein>
    <submittedName>
        <fullName evidence="1">Uncharacterized protein</fullName>
    </submittedName>
</protein>
<dbReference type="AlphaFoldDB" id="A0AAV1BNZ2"/>
<proteinExistence type="predicted"/>